<keyword evidence="2" id="KW-0614">Plasmid</keyword>
<geneLocation type="plasmid" evidence="2">
    <name>pMG2_SR198</name>
</geneLocation>
<evidence type="ECO:0000256" key="1">
    <source>
        <dbReference type="SAM" id="Phobius"/>
    </source>
</evidence>
<keyword evidence="1" id="KW-0812">Transmembrane</keyword>
<sequence>MRMTKQRLWRTTVATGSSLIGLSYAVLAVHHGFDVPGELVHAALFLTAGIALLHHTFKRQDEGSQMPGPLTSQQVAEYECAMETIGNAIAERSQAIHEERSKTEPDTVVLSKLRQEQADLVVERSRISIDDVDSVRRAIDIYGAQVRAKI</sequence>
<name>A0A286JZR0_PSESF</name>
<proteinExistence type="predicted"/>
<feature type="transmembrane region" description="Helical" evidence="1">
    <location>
        <begin position="12"/>
        <end position="33"/>
    </location>
</feature>
<keyword evidence="1" id="KW-1133">Transmembrane helix</keyword>
<feature type="transmembrane region" description="Helical" evidence="1">
    <location>
        <begin position="39"/>
        <end position="57"/>
    </location>
</feature>
<organism evidence="2">
    <name type="scientific">Pseudomonas syringae pv. actinidiae</name>
    <dbReference type="NCBI Taxonomy" id="103796"/>
    <lineage>
        <taxon>Bacteria</taxon>
        <taxon>Pseudomonadati</taxon>
        <taxon>Pseudomonadota</taxon>
        <taxon>Gammaproteobacteria</taxon>
        <taxon>Pseudomonadales</taxon>
        <taxon>Pseudomonadaceae</taxon>
        <taxon>Pseudomonas</taxon>
        <taxon>Pseudomonas syringae</taxon>
    </lineage>
</organism>
<reference evidence="2" key="1">
    <citation type="submission" date="2016-03" db="EMBL/GenBank/DDBJ databases">
        <title>The evolution of Pseudomonas syringe pv. actinidiae in New Zealand.</title>
        <authorList>
            <person name="Butler M.I."/>
            <person name="Taiaroa G."/>
            <person name="Stockwell P."/>
            <person name="Lamont I."/>
            <person name="Poulter R."/>
        </authorList>
    </citation>
    <scope>NUCLEOTIDE SEQUENCE</scope>
    <source>
        <strain evidence="2">SR198</strain>
        <plasmid evidence="2">pMG2_SR198</plasmid>
    </source>
</reference>
<accession>A0A286JZR0</accession>
<evidence type="ECO:0000313" key="2">
    <source>
        <dbReference type="EMBL" id="AMW88284.1"/>
    </source>
</evidence>
<protein>
    <submittedName>
        <fullName evidence="2">Uncharacterized protein</fullName>
    </submittedName>
</protein>
<dbReference type="EMBL" id="KU950310">
    <property type="protein sequence ID" value="AMW88284.1"/>
    <property type="molecule type" value="Genomic_DNA"/>
</dbReference>
<keyword evidence="1" id="KW-0472">Membrane</keyword>
<dbReference type="AlphaFoldDB" id="A0A286JZR0"/>